<protein>
    <submittedName>
        <fullName evidence="2">Uncharacterized protein</fullName>
    </submittedName>
</protein>
<dbReference type="OrthoDB" id="350830at2157"/>
<feature type="compositionally biased region" description="Basic and acidic residues" evidence="1">
    <location>
        <begin position="1"/>
        <end position="15"/>
    </location>
</feature>
<evidence type="ECO:0000313" key="3">
    <source>
        <dbReference type="Proteomes" id="UP000199126"/>
    </source>
</evidence>
<sequence length="179" mass="20038">MSVRQDDLDRVHAGDRTPLSQQVSDVVERIPDDHYRELTAVHPLQANHDLGTVLAECAPFADWTGRTDAVYVLECTNSPGADHAARAQLGLQHSVEWPREASTAERRLYVGVSNRVAISIWQHVAGVGADFCAIFPPARILDLSFYDRPSEARHAAAMTAEMVRERFPEDYVAHSERRH</sequence>
<dbReference type="AlphaFoldDB" id="A0A1H8WHK0"/>
<proteinExistence type="predicted"/>
<name>A0A1H8WHK0_9EURY</name>
<dbReference type="RefSeq" id="WP_139246788.1">
    <property type="nucleotide sequence ID" value="NZ_FODV01000030.1"/>
</dbReference>
<evidence type="ECO:0000256" key="1">
    <source>
        <dbReference type="SAM" id="MobiDB-lite"/>
    </source>
</evidence>
<keyword evidence="3" id="KW-1185">Reference proteome</keyword>
<dbReference type="Proteomes" id="UP000199126">
    <property type="component" value="Unassembled WGS sequence"/>
</dbReference>
<gene>
    <name evidence="2" type="ORF">SAMN04487948_13012</name>
</gene>
<organism evidence="2 3">
    <name type="scientific">Halogranum amylolyticum</name>
    <dbReference type="NCBI Taxonomy" id="660520"/>
    <lineage>
        <taxon>Archaea</taxon>
        <taxon>Methanobacteriati</taxon>
        <taxon>Methanobacteriota</taxon>
        <taxon>Stenosarchaea group</taxon>
        <taxon>Halobacteria</taxon>
        <taxon>Halobacteriales</taxon>
        <taxon>Haloferacaceae</taxon>
    </lineage>
</organism>
<evidence type="ECO:0000313" key="2">
    <source>
        <dbReference type="EMBL" id="SEP27121.1"/>
    </source>
</evidence>
<reference evidence="3" key="1">
    <citation type="submission" date="2016-10" db="EMBL/GenBank/DDBJ databases">
        <authorList>
            <person name="Varghese N."/>
            <person name="Submissions S."/>
        </authorList>
    </citation>
    <scope>NUCLEOTIDE SEQUENCE [LARGE SCALE GENOMIC DNA]</scope>
    <source>
        <strain evidence="3">CGMCC 1.10121</strain>
    </source>
</reference>
<accession>A0A1H8WHK0</accession>
<feature type="region of interest" description="Disordered" evidence="1">
    <location>
        <begin position="1"/>
        <end position="21"/>
    </location>
</feature>
<dbReference type="EMBL" id="FODV01000030">
    <property type="protein sequence ID" value="SEP27121.1"/>
    <property type="molecule type" value="Genomic_DNA"/>
</dbReference>